<dbReference type="Proteomes" id="UP001215712">
    <property type="component" value="Unassembled WGS sequence"/>
</dbReference>
<evidence type="ECO:0000313" key="7">
    <source>
        <dbReference type="EMBL" id="KAJ5716084.1"/>
    </source>
</evidence>
<feature type="domain" description="CST complex subunit Stn1 N-terminal" evidence="6">
    <location>
        <begin position="69"/>
        <end position="114"/>
    </location>
</feature>
<dbReference type="InterPro" id="IPR018856">
    <property type="entry name" value="Stn1_N"/>
</dbReference>
<dbReference type="EMBL" id="JAQJAN010000012">
    <property type="protein sequence ID" value="KAJ5716084.1"/>
    <property type="molecule type" value="Genomic_DNA"/>
</dbReference>
<evidence type="ECO:0000256" key="4">
    <source>
        <dbReference type="SAM" id="Coils"/>
    </source>
</evidence>
<protein>
    <recommendedName>
        <fullName evidence="6">CST complex subunit Stn1 N-terminal domain-containing protein</fullName>
    </recommendedName>
</protein>
<keyword evidence="4" id="KW-0175">Coiled coil</keyword>
<comment type="subcellular location">
    <subcellularLocation>
        <location evidence="1">Chromosome</location>
        <location evidence="1">Telomere</location>
    </subcellularLocation>
</comment>
<keyword evidence="2" id="KW-0158">Chromosome</keyword>
<feature type="compositionally biased region" description="Low complexity" evidence="5">
    <location>
        <begin position="117"/>
        <end position="138"/>
    </location>
</feature>
<sequence length="331" mass="38355">MSTFALYLQAHQIRKNNQPENDQMATYDYVDHVIYPAFCFKASPTHFAWVKMSVADVHRLQKPRSFEGQRIYFYKNHPIRFVTIAGLIVSKTEVYRRTILTIDDSSGAIIEVIVPHSSDPQHQPSSSTKQTESSQSKPNTNGNTEQESQDFTLDAKDTNPKSGLGIIQHVHVSTTDQLIIDISDLVPGTMVRVKGTLSSYRGMIQLNMERFHILQDTNAEMVFLDERLQFFVEVLSSPWVLSDEEVEILRREGEDGDLRAAEERSKAQMRVKRRAEREEKDAKHILRRYKHEEREREKEAVVCREEGERIMREILERKRVKRAHGENSESP</sequence>
<reference evidence="7" key="1">
    <citation type="journal article" date="2023" name="IMA Fungus">
        <title>Comparative genomic study of the Penicillium genus elucidates a diverse pangenome and 15 lateral gene transfer events.</title>
        <authorList>
            <person name="Petersen C."/>
            <person name="Sorensen T."/>
            <person name="Nielsen M.R."/>
            <person name="Sondergaard T.E."/>
            <person name="Sorensen J.L."/>
            <person name="Fitzpatrick D.A."/>
            <person name="Frisvad J.C."/>
            <person name="Nielsen K.L."/>
        </authorList>
    </citation>
    <scope>NUCLEOTIDE SEQUENCE</scope>
    <source>
        <strain evidence="7">IBT 17514</strain>
    </source>
</reference>
<dbReference type="Gene3D" id="2.40.50.140">
    <property type="entry name" value="Nucleic acid-binding proteins"/>
    <property type="match status" value="1"/>
</dbReference>
<evidence type="ECO:0000256" key="5">
    <source>
        <dbReference type="SAM" id="MobiDB-lite"/>
    </source>
</evidence>
<proteinExistence type="predicted"/>
<reference evidence="7" key="2">
    <citation type="submission" date="2023-01" db="EMBL/GenBank/DDBJ databases">
        <authorList>
            <person name="Petersen C."/>
        </authorList>
    </citation>
    <scope>NUCLEOTIDE SEQUENCE</scope>
    <source>
        <strain evidence="7">IBT 17514</strain>
    </source>
</reference>
<gene>
    <name evidence="7" type="ORF">N7493_007995</name>
</gene>
<dbReference type="InterPro" id="IPR012340">
    <property type="entry name" value="NA-bd_OB-fold"/>
</dbReference>
<keyword evidence="8" id="KW-1185">Reference proteome</keyword>
<feature type="coiled-coil region" evidence="4">
    <location>
        <begin position="258"/>
        <end position="295"/>
    </location>
</feature>
<name>A0AAD6HGX9_9EURO</name>
<dbReference type="GO" id="GO:0000781">
    <property type="term" value="C:chromosome, telomeric region"/>
    <property type="evidence" value="ECO:0007669"/>
    <property type="project" value="UniProtKB-SubCell"/>
</dbReference>
<evidence type="ECO:0000256" key="1">
    <source>
        <dbReference type="ARBA" id="ARBA00004574"/>
    </source>
</evidence>
<keyword evidence="3" id="KW-0779">Telomere</keyword>
<dbReference type="Pfam" id="PF10451">
    <property type="entry name" value="Stn1"/>
    <property type="match status" value="1"/>
</dbReference>
<comment type="caution">
    <text evidence="7">The sequence shown here is derived from an EMBL/GenBank/DDBJ whole genome shotgun (WGS) entry which is preliminary data.</text>
</comment>
<accession>A0AAD6HGX9</accession>
<evidence type="ECO:0000256" key="2">
    <source>
        <dbReference type="ARBA" id="ARBA00022454"/>
    </source>
</evidence>
<dbReference type="SUPFAM" id="SSF50249">
    <property type="entry name" value="Nucleic acid-binding proteins"/>
    <property type="match status" value="1"/>
</dbReference>
<feature type="region of interest" description="Disordered" evidence="5">
    <location>
        <begin position="117"/>
        <end position="150"/>
    </location>
</feature>
<evidence type="ECO:0000259" key="6">
    <source>
        <dbReference type="Pfam" id="PF10451"/>
    </source>
</evidence>
<dbReference type="AlphaFoldDB" id="A0AAD6HGX9"/>
<organism evidence="7 8">
    <name type="scientific">Penicillium malachiteum</name>
    <dbReference type="NCBI Taxonomy" id="1324776"/>
    <lineage>
        <taxon>Eukaryota</taxon>
        <taxon>Fungi</taxon>
        <taxon>Dikarya</taxon>
        <taxon>Ascomycota</taxon>
        <taxon>Pezizomycotina</taxon>
        <taxon>Eurotiomycetes</taxon>
        <taxon>Eurotiomycetidae</taxon>
        <taxon>Eurotiales</taxon>
        <taxon>Aspergillaceae</taxon>
        <taxon>Penicillium</taxon>
    </lineage>
</organism>
<evidence type="ECO:0000256" key="3">
    <source>
        <dbReference type="ARBA" id="ARBA00022895"/>
    </source>
</evidence>
<feature type="compositionally biased region" description="Polar residues" evidence="5">
    <location>
        <begin position="139"/>
        <end position="150"/>
    </location>
</feature>
<evidence type="ECO:0000313" key="8">
    <source>
        <dbReference type="Proteomes" id="UP001215712"/>
    </source>
</evidence>